<name>A0A1H0U507_9BACT</name>
<evidence type="ECO:0000313" key="1">
    <source>
        <dbReference type="EMBL" id="SDP61273.1"/>
    </source>
</evidence>
<keyword evidence="2" id="KW-1185">Reference proteome</keyword>
<dbReference type="Proteomes" id="UP000199073">
    <property type="component" value="Unassembled WGS sequence"/>
</dbReference>
<evidence type="ECO:0000313" key="2">
    <source>
        <dbReference type="Proteomes" id="UP000199073"/>
    </source>
</evidence>
<dbReference type="EMBL" id="FNJI01000029">
    <property type="protein sequence ID" value="SDP61273.1"/>
    <property type="molecule type" value="Genomic_DNA"/>
</dbReference>
<dbReference type="Pfam" id="PF07799">
    <property type="entry name" value="DUF1643"/>
    <property type="match status" value="1"/>
</dbReference>
<protein>
    <recommendedName>
        <fullName evidence="3">DUF1643 domain-containing protein</fullName>
    </recommendedName>
</protein>
<dbReference type="AlphaFoldDB" id="A0A1H0U507"/>
<proteinExistence type="predicted"/>
<evidence type="ECO:0008006" key="3">
    <source>
        <dbReference type="Google" id="ProtNLM"/>
    </source>
</evidence>
<organism evidence="1 2">
    <name type="scientific">Desulforhopalus singaporensis</name>
    <dbReference type="NCBI Taxonomy" id="91360"/>
    <lineage>
        <taxon>Bacteria</taxon>
        <taxon>Pseudomonadati</taxon>
        <taxon>Thermodesulfobacteriota</taxon>
        <taxon>Desulfobulbia</taxon>
        <taxon>Desulfobulbales</taxon>
        <taxon>Desulfocapsaceae</taxon>
        <taxon>Desulforhopalus</taxon>
    </lineage>
</organism>
<reference evidence="1 2" key="1">
    <citation type="submission" date="2016-10" db="EMBL/GenBank/DDBJ databases">
        <authorList>
            <person name="de Groot N.N."/>
        </authorList>
    </citation>
    <scope>NUCLEOTIDE SEQUENCE [LARGE SCALE GENOMIC DNA]</scope>
    <source>
        <strain evidence="1 2">DSM 12130</strain>
    </source>
</reference>
<dbReference type="InterPro" id="IPR012441">
    <property type="entry name" value="DUF1643"/>
</dbReference>
<gene>
    <name evidence="1" type="ORF">SAMN05660330_03379</name>
</gene>
<accession>A0A1H0U507</accession>
<sequence length="192" mass="21867">MLYFTKKNKHNYTLNRNSPKLASHFKLNTNKKQRELKLKNTAKLSECRTYRYALWRTWDNSKPQVMFVGLNPSTADETTDDPTLTRCINYAQSWGYGGVFMANLFAFRATNPLDMKAAYDPVGPENNKWLKHLAKDAALVVAAWGNDGSYLDRSKQVLELIPHMHCLKLNKSGEPAHPLYLAANIHPVPMGI</sequence>
<dbReference type="STRING" id="91360.SAMN05660330_03379"/>